<dbReference type="EMBL" id="JANPWB010000014">
    <property type="protein sequence ID" value="KAJ1099551.1"/>
    <property type="molecule type" value="Genomic_DNA"/>
</dbReference>
<proteinExistence type="predicted"/>
<comment type="caution">
    <text evidence="2">The sequence shown here is derived from an EMBL/GenBank/DDBJ whole genome shotgun (WGS) entry which is preliminary data.</text>
</comment>
<sequence>MGRDKPPHTKMLQTKMDQYTASGYTGPGSAQGVAKEAEETPQPTEVHMDLSLTTCEALGLPLMSLPASFTLVGVDFNAVPDPLGDVSVESSSTRCPDLRALKLGQICVAFAMPSGSGTRIRVPTFAAHHTEARIDLVWVPATNMMKLRSVRILPRGIFDHTPLMADWGAGHQAHRLTWRLNAWYLKSPECAEFVEEELKAFFRCLVD</sequence>
<dbReference type="AlphaFoldDB" id="A0AAV7M833"/>
<evidence type="ECO:0000256" key="1">
    <source>
        <dbReference type="SAM" id="MobiDB-lite"/>
    </source>
</evidence>
<evidence type="ECO:0000313" key="2">
    <source>
        <dbReference type="EMBL" id="KAJ1099551.1"/>
    </source>
</evidence>
<dbReference type="InterPro" id="IPR036691">
    <property type="entry name" value="Endo/exonu/phosph_ase_sf"/>
</dbReference>
<accession>A0AAV7M833</accession>
<feature type="region of interest" description="Disordered" evidence="1">
    <location>
        <begin position="20"/>
        <end position="39"/>
    </location>
</feature>
<dbReference type="Gene3D" id="3.60.10.10">
    <property type="entry name" value="Endonuclease/exonuclease/phosphatase"/>
    <property type="match status" value="1"/>
</dbReference>
<gene>
    <name evidence="2" type="ORF">NDU88_004651</name>
</gene>
<evidence type="ECO:0000313" key="3">
    <source>
        <dbReference type="Proteomes" id="UP001066276"/>
    </source>
</evidence>
<protein>
    <submittedName>
        <fullName evidence="2">Uncharacterized protein</fullName>
    </submittedName>
</protein>
<organism evidence="2 3">
    <name type="scientific">Pleurodeles waltl</name>
    <name type="common">Iberian ribbed newt</name>
    <dbReference type="NCBI Taxonomy" id="8319"/>
    <lineage>
        <taxon>Eukaryota</taxon>
        <taxon>Metazoa</taxon>
        <taxon>Chordata</taxon>
        <taxon>Craniata</taxon>
        <taxon>Vertebrata</taxon>
        <taxon>Euteleostomi</taxon>
        <taxon>Amphibia</taxon>
        <taxon>Batrachia</taxon>
        <taxon>Caudata</taxon>
        <taxon>Salamandroidea</taxon>
        <taxon>Salamandridae</taxon>
        <taxon>Pleurodelinae</taxon>
        <taxon>Pleurodeles</taxon>
    </lineage>
</organism>
<dbReference type="Proteomes" id="UP001066276">
    <property type="component" value="Chromosome 10"/>
</dbReference>
<name>A0AAV7M833_PLEWA</name>
<keyword evidence="3" id="KW-1185">Reference proteome</keyword>
<reference evidence="2" key="1">
    <citation type="journal article" date="2022" name="bioRxiv">
        <title>Sequencing and chromosome-scale assembly of the giantPleurodeles waltlgenome.</title>
        <authorList>
            <person name="Brown T."/>
            <person name="Elewa A."/>
            <person name="Iarovenko S."/>
            <person name="Subramanian E."/>
            <person name="Araus A.J."/>
            <person name="Petzold A."/>
            <person name="Susuki M."/>
            <person name="Suzuki K.-i.T."/>
            <person name="Hayashi T."/>
            <person name="Toyoda A."/>
            <person name="Oliveira C."/>
            <person name="Osipova E."/>
            <person name="Leigh N.D."/>
            <person name="Simon A."/>
            <person name="Yun M.H."/>
        </authorList>
    </citation>
    <scope>NUCLEOTIDE SEQUENCE</scope>
    <source>
        <strain evidence="2">20211129_DDA</strain>
        <tissue evidence="2">Liver</tissue>
    </source>
</reference>